<dbReference type="GO" id="GO:0008897">
    <property type="term" value="F:holo-[acyl-carrier-protein] synthase activity"/>
    <property type="evidence" value="ECO:0007669"/>
    <property type="project" value="UniProtKB-UniRule"/>
</dbReference>
<dbReference type="OrthoDB" id="517356at2"/>
<name>A0A346E016_9ENTR</name>
<evidence type="ECO:0000256" key="6">
    <source>
        <dbReference type="ARBA" id="ARBA00023098"/>
    </source>
</evidence>
<dbReference type="KEGG" id="ppet:C9I82_365"/>
<dbReference type="EMBL" id="CP028374">
    <property type="protein sequence ID" value="AXN02321.1"/>
    <property type="molecule type" value="Genomic_DNA"/>
</dbReference>
<keyword evidence="2 10" id="KW-0808">Transferase</keyword>
<evidence type="ECO:0000256" key="4">
    <source>
        <dbReference type="ARBA" id="ARBA00022832"/>
    </source>
</evidence>
<evidence type="ECO:0000256" key="9">
    <source>
        <dbReference type="ARBA" id="ARBA00054726"/>
    </source>
</evidence>
<keyword evidence="4 10" id="KW-0276">Fatty acid metabolism</keyword>
<comment type="catalytic activity">
    <reaction evidence="8 10">
        <text>apo-[ACP] + CoA = holo-[ACP] + adenosine 3',5'-bisphosphate + H(+)</text>
        <dbReference type="Rhea" id="RHEA:12068"/>
        <dbReference type="Rhea" id="RHEA-COMP:9685"/>
        <dbReference type="Rhea" id="RHEA-COMP:9690"/>
        <dbReference type="ChEBI" id="CHEBI:15378"/>
        <dbReference type="ChEBI" id="CHEBI:29999"/>
        <dbReference type="ChEBI" id="CHEBI:57287"/>
        <dbReference type="ChEBI" id="CHEBI:58343"/>
        <dbReference type="ChEBI" id="CHEBI:64479"/>
        <dbReference type="EC" id="2.7.8.7"/>
    </reaction>
</comment>
<keyword evidence="10" id="KW-0963">Cytoplasm</keyword>
<dbReference type="HAMAP" id="MF_00101">
    <property type="entry name" value="AcpS"/>
    <property type="match status" value="1"/>
</dbReference>
<accession>A0A346E016</accession>
<evidence type="ECO:0000256" key="7">
    <source>
        <dbReference type="ARBA" id="ARBA00023160"/>
    </source>
</evidence>
<sequence>MTIIGIGIDIVEIIRIKKIVKKSGNTLAIKILNKNEFQQYLKNKKPIHFLAKRFAAKEAIVKSFGMGMRCGLSFNQLEIYNNNFGKPKIFLSKKIKNITKNIGIKTFHLTISDEKKYACAVAIAEN</sequence>
<dbReference type="Gene3D" id="3.90.470.20">
    <property type="entry name" value="4'-phosphopantetheinyl transferase domain"/>
    <property type="match status" value="1"/>
</dbReference>
<evidence type="ECO:0000256" key="8">
    <source>
        <dbReference type="ARBA" id="ARBA00050875"/>
    </source>
</evidence>
<keyword evidence="7 10" id="KW-0275">Fatty acid biosynthesis</keyword>
<dbReference type="Pfam" id="PF01648">
    <property type="entry name" value="ACPS"/>
    <property type="match status" value="1"/>
</dbReference>
<organism evidence="12 13">
    <name type="scientific">Candidatus Purcelliella pentastirinorum</name>
    <dbReference type="NCBI Taxonomy" id="472834"/>
    <lineage>
        <taxon>Bacteria</taxon>
        <taxon>Pseudomonadati</taxon>
        <taxon>Pseudomonadota</taxon>
        <taxon>Gammaproteobacteria</taxon>
        <taxon>Enterobacterales</taxon>
        <taxon>Enterobacteriaceae</taxon>
        <taxon>Candidatus Purcelliella</taxon>
    </lineage>
</organism>
<keyword evidence="3 10" id="KW-0479">Metal-binding</keyword>
<dbReference type="EC" id="2.7.8.7" evidence="10"/>
<dbReference type="SUPFAM" id="SSF56214">
    <property type="entry name" value="4'-phosphopantetheinyl transferase"/>
    <property type="match status" value="1"/>
</dbReference>
<dbReference type="NCBIfam" id="TIGR00516">
    <property type="entry name" value="acpS"/>
    <property type="match status" value="1"/>
</dbReference>
<evidence type="ECO:0000256" key="3">
    <source>
        <dbReference type="ARBA" id="ARBA00022723"/>
    </source>
</evidence>
<comment type="function">
    <text evidence="10">Transfers the 4'-phosphopantetheine moiety from coenzyme A to a Ser of acyl-carrier-protein.</text>
</comment>
<evidence type="ECO:0000259" key="11">
    <source>
        <dbReference type="Pfam" id="PF01648"/>
    </source>
</evidence>
<reference evidence="12 13" key="1">
    <citation type="submission" date="2018-03" db="EMBL/GenBank/DDBJ databases">
        <title>A parallel universe: an anciently diverged bacterial symbiosis in a Hawaiian planthopper (Hemiptera: Cixiidae) reveals rearranged nutritional responsibilities.</title>
        <authorList>
            <person name="Bennett G."/>
            <person name="Mao M."/>
        </authorList>
    </citation>
    <scope>NUCLEOTIDE SEQUENCE [LARGE SCALE GENOMIC DNA]</scope>
    <source>
        <strain evidence="12 13">OLIH</strain>
    </source>
</reference>
<evidence type="ECO:0000256" key="1">
    <source>
        <dbReference type="ARBA" id="ARBA00022516"/>
    </source>
</evidence>
<evidence type="ECO:0000256" key="2">
    <source>
        <dbReference type="ARBA" id="ARBA00022679"/>
    </source>
</evidence>
<feature type="domain" description="4'-phosphopantetheinyl transferase" evidence="11">
    <location>
        <begin position="5"/>
        <end position="122"/>
    </location>
</feature>
<comment type="cofactor">
    <cofactor evidence="10">
        <name>Mg(2+)</name>
        <dbReference type="ChEBI" id="CHEBI:18420"/>
    </cofactor>
</comment>
<keyword evidence="1 10" id="KW-0444">Lipid biosynthesis</keyword>
<comment type="similarity">
    <text evidence="10">Belongs to the P-Pant transferase superfamily. AcpS family.</text>
</comment>
<feature type="binding site" evidence="10">
    <location>
        <position position="9"/>
    </location>
    <ligand>
        <name>Mg(2+)</name>
        <dbReference type="ChEBI" id="CHEBI:18420"/>
    </ligand>
</feature>
<keyword evidence="5 10" id="KW-0460">Magnesium</keyword>
<keyword evidence="13" id="KW-1185">Reference proteome</keyword>
<evidence type="ECO:0000313" key="12">
    <source>
        <dbReference type="EMBL" id="AXN02321.1"/>
    </source>
</evidence>
<evidence type="ECO:0000313" key="13">
    <source>
        <dbReference type="Proteomes" id="UP000256856"/>
    </source>
</evidence>
<dbReference type="InterPro" id="IPR002582">
    <property type="entry name" value="ACPS"/>
</dbReference>
<dbReference type="FunFam" id="3.90.470.20:FF:000001">
    <property type="entry name" value="Holo-[acyl-carrier-protein] synthase"/>
    <property type="match status" value="1"/>
</dbReference>
<dbReference type="InterPro" id="IPR008278">
    <property type="entry name" value="4-PPantetheinyl_Trfase_dom"/>
</dbReference>
<dbReference type="GO" id="GO:0006633">
    <property type="term" value="P:fatty acid biosynthetic process"/>
    <property type="evidence" value="ECO:0007669"/>
    <property type="project" value="UniProtKB-UniRule"/>
</dbReference>
<feature type="binding site" evidence="10">
    <location>
        <position position="58"/>
    </location>
    <ligand>
        <name>Mg(2+)</name>
        <dbReference type="ChEBI" id="CHEBI:18420"/>
    </ligand>
</feature>
<gene>
    <name evidence="10" type="primary">acpS</name>
    <name evidence="12" type="ORF">C9I82_365</name>
</gene>
<dbReference type="NCBIfam" id="TIGR00556">
    <property type="entry name" value="pantethn_trn"/>
    <property type="match status" value="1"/>
</dbReference>
<dbReference type="GO" id="GO:0005737">
    <property type="term" value="C:cytoplasm"/>
    <property type="evidence" value="ECO:0007669"/>
    <property type="project" value="UniProtKB-SubCell"/>
</dbReference>
<dbReference type="InterPro" id="IPR037143">
    <property type="entry name" value="4-PPantetheinyl_Trfase_dom_sf"/>
</dbReference>
<evidence type="ECO:0000256" key="10">
    <source>
        <dbReference type="HAMAP-Rule" id="MF_00101"/>
    </source>
</evidence>
<evidence type="ECO:0000256" key="5">
    <source>
        <dbReference type="ARBA" id="ARBA00022842"/>
    </source>
</evidence>
<dbReference type="InterPro" id="IPR004568">
    <property type="entry name" value="Ppantetheine-prot_Trfase_dom"/>
</dbReference>
<protein>
    <recommendedName>
        <fullName evidence="10">Holo-[acyl-carrier-protein] synthase</fullName>
        <shortName evidence="10">Holo-ACP synthase</shortName>
        <ecNumber evidence="10">2.7.8.7</ecNumber>
    </recommendedName>
    <alternativeName>
        <fullName evidence="10">4'-phosphopantetheinyl transferase AcpS</fullName>
    </alternativeName>
</protein>
<dbReference type="RefSeq" id="WP_115956149.1">
    <property type="nucleotide sequence ID" value="NZ_CP028374.1"/>
</dbReference>
<dbReference type="AlphaFoldDB" id="A0A346E016"/>
<dbReference type="GO" id="GO:0000287">
    <property type="term" value="F:magnesium ion binding"/>
    <property type="evidence" value="ECO:0007669"/>
    <property type="project" value="UniProtKB-UniRule"/>
</dbReference>
<proteinExistence type="inferred from homology"/>
<dbReference type="Proteomes" id="UP000256856">
    <property type="component" value="Chromosome"/>
</dbReference>
<comment type="function">
    <text evidence="9">Transfers the 4'-phosphopantetheine moiety from coenzyme A to the 'Ser-36' of acyl-carrier-protein.</text>
</comment>
<comment type="subcellular location">
    <subcellularLocation>
        <location evidence="10">Cytoplasm</location>
    </subcellularLocation>
</comment>
<keyword evidence="6 10" id="KW-0443">Lipid metabolism</keyword>